<comment type="caution">
    <text evidence="4">The sequence shown here is derived from an EMBL/GenBank/DDBJ whole genome shotgun (WGS) entry which is preliminary data.</text>
</comment>
<gene>
    <name evidence="4" type="ORF">GORHZ_046_01130</name>
</gene>
<dbReference type="InterPro" id="IPR023772">
    <property type="entry name" value="DNA-bd_HTH_TetR-type_CS"/>
</dbReference>
<accession>K6W9S3</accession>
<dbReference type="PROSITE" id="PS01081">
    <property type="entry name" value="HTH_TETR_1"/>
    <property type="match status" value="1"/>
</dbReference>
<feature type="domain" description="HTH tetR-type" evidence="3">
    <location>
        <begin position="18"/>
        <end position="78"/>
    </location>
</feature>
<evidence type="ECO:0000259" key="3">
    <source>
        <dbReference type="PROSITE" id="PS50977"/>
    </source>
</evidence>
<name>K6W9S3_9ACTN</name>
<dbReference type="PANTHER" id="PTHR30055">
    <property type="entry name" value="HTH-TYPE TRANSCRIPTIONAL REGULATOR RUTR"/>
    <property type="match status" value="1"/>
</dbReference>
<dbReference type="PANTHER" id="PTHR30055:SF235">
    <property type="entry name" value="TRANSCRIPTIONAL REGULATORY PROTEIN"/>
    <property type="match status" value="1"/>
</dbReference>
<dbReference type="STRING" id="1108045.GORHZ_046_01130"/>
<evidence type="ECO:0000313" key="4">
    <source>
        <dbReference type="EMBL" id="GAB88962.1"/>
    </source>
</evidence>
<dbReference type="InterPro" id="IPR001647">
    <property type="entry name" value="HTH_TetR"/>
</dbReference>
<sequence>MNCASIIVVSASTSTTTTSTRTALLAAAESLFLADGYDQVSVRAICAAAQANPAAVHYHFGSKDQLTVALLEERLAPLWADPLDRFDPACHRVADLVNTVVAPFVTIQGDPRGRLHLQLLSRFALSHPRAGWTQPWFRLERWSTLLVELVPGLSTEDARRRWSLAFALILAGFGGEHPLSAPSVDALSQFVVAGLGTPARTGPQTQS</sequence>
<proteinExistence type="predicted"/>
<dbReference type="EMBL" id="BAHC01000046">
    <property type="protein sequence ID" value="GAB88962.1"/>
    <property type="molecule type" value="Genomic_DNA"/>
</dbReference>
<dbReference type="GO" id="GO:0003700">
    <property type="term" value="F:DNA-binding transcription factor activity"/>
    <property type="evidence" value="ECO:0007669"/>
    <property type="project" value="TreeGrafter"/>
</dbReference>
<dbReference type="Proteomes" id="UP000008363">
    <property type="component" value="Unassembled WGS sequence"/>
</dbReference>
<organism evidence="4 5">
    <name type="scientific">Gordonia rhizosphera NBRC 16068</name>
    <dbReference type="NCBI Taxonomy" id="1108045"/>
    <lineage>
        <taxon>Bacteria</taxon>
        <taxon>Bacillati</taxon>
        <taxon>Actinomycetota</taxon>
        <taxon>Actinomycetes</taxon>
        <taxon>Mycobacteriales</taxon>
        <taxon>Gordoniaceae</taxon>
        <taxon>Gordonia</taxon>
    </lineage>
</organism>
<feature type="DNA-binding region" description="H-T-H motif" evidence="2">
    <location>
        <begin position="41"/>
        <end position="60"/>
    </location>
</feature>
<keyword evidence="1 2" id="KW-0238">DNA-binding</keyword>
<dbReference type="Pfam" id="PF00440">
    <property type="entry name" value="TetR_N"/>
    <property type="match status" value="1"/>
</dbReference>
<evidence type="ECO:0000313" key="5">
    <source>
        <dbReference type="Proteomes" id="UP000008363"/>
    </source>
</evidence>
<dbReference type="PRINTS" id="PR00455">
    <property type="entry name" value="HTHTETR"/>
</dbReference>
<keyword evidence="5" id="KW-1185">Reference proteome</keyword>
<dbReference type="PROSITE" id="PS50977">
    <property type="entry name" value="HTH_TETR_2"/>
    <property type="match status" value="1"/>
</dbReference>
<dbReference type="eggNOG" id="COG1309">
    <property type="taxonomic scope" value="Bacteria"/>
</dbReference>
<dbReference type="InterPro" id="IPR050109">
    <property type="entry name" value="HTH-type_TetR-like_transc_reg"/>
</dbReference>
<protein>
    <submittedName>
        <fullName evidence="4">Putative TetR family transcriptional regulator</fullName>
    </submittedName>
</protein>
<dbReference type="GO" id="GO:0000976">
    <property type="term" value="F:transcription cis-regulatory region binding"/>
    <property type="evidence" value="ECO:0007669"/>
    <property type="project" value="TreeGrafter"/>
</dbReference>
<dbReference type="InterPro" id="IPR009057">
    <property type="entry name" value="Homeodomain-like_sf"/>
</dbReference>
<evidence type="ECO:0000256" key="2">
    <source>
        <dbReference type="PROSITE-ProRule" id="PRU00335"/>
    </source>
</evidence>
<reference evidence="4 5" key="1">
    <citation type="submission" date="2012-08" db="EMBL/GenBank/DDBJ databases">
        <title>Whole genome shotgun sequence of Gordonia rhizosphera NBRC 16068.</title>
        <authorList>
            <person name="Takarada H."/>
            <person name="Isaki S."/>
            <person name="Hosoyama A."/>
            <person name="Tsuchikane K."/>
            <person name="Katsumata H."/>
            <person name="Baba S."/>
            <person name="Ohji S."/>
            <person name="Yamazaki S."/>
            <person name="Fujita N."/>
        </authorList>
    </citation>
    <scope>NUCLEOTIDE SEQUENCE [LARGE SCALE GENOMIC DNA]</scope>
    <source>
        <strain evidence="4 5">NBRC 16068</strain>
    </source>
</reference>
<dbReference type="SUPFAM" id="SSF46689">
    <property type="entry name" value="Homeodomain-like"/>
    <property type="match status" value="1"/>
</dbReference>
<evidence type="ECO:0000256" key="1">
    <source>
        <dbReference type="ARBA" id="ARBA00023125"/>
    </source>
</evidence>
<dbReference type="Gene3D" id="1.10.357.10">
    <property type="entry name" value="Tetracycline Repressor, domain 2"/>
    <property type="match status" value="1"/>
</dbReference>
<dbReference type="AlphaFoldDB" id="K6W9S3"/>